<dbReference type="Proteomes" id="UP001342631">
    <property type="component" value="Unassembled WGS sequence"/>
</dbReference>
<dbReference type="PROSITE" id="PS51257">
    <property type="entry name" value="PROKAR_LIPOPROTEIN"/>
    <property type="match status" value="1"/>
</dbReference>
<dbReference type="InterPro" id="IPR021655">
    <property type="entry name" value="Put_metal-bd"/>
</dbReference>
<protein>
    <submittedName>
        <fullName evidence="1">Uncharacterized protein</fullName>
    </submittedName>
</protein>
<reference evidence="1 2" key="1">
    <citation type="journal article" date="2024" name="Arch. Microbiol.">
        <title>Corallococcus caeni sp. nov., a novel myxobacterium isolated from activated sludge.</title>
        <authorList>
            <person name="Tomita S."/>
            <person name="Nakai R."/>
            <person name="Kuroda K."/>
            <person name="Kurashita H."/>
            <person name="Hatamoto M."/>
            <person name="Yamaguchi T."/>
            <person name="Narihiro T."/>
        </authorList>
    </citation>
    <scope>NUCLEOTIDE SEQUENCE [LARGE SCALE GENOMIC DNA]</scope>
    <source>
        <strain evidence="1 2">NO1</strain>
    </source>
</reference>
<dbReference type="SUPFAM" id="SSF101898">
    <property type="entry name" value="NHL repeat"/>
    <property type="match status" value="1"/>
</dbReference>
<name>A0ABQ6QSP1_9BACT</name>
<accession>A0ABQ6QSP1</accession>
<organism evidence="1 2">
    <name type="scientific">Corallococcus caeni</name>
    <dbReference type="NCBI Taxonomy" id="3082388"/>
    <lineage>
        <taxon>Bacteria</taxon>
        <taxon>Pseudomonadati</taxon>
        <taxon>Myxococcota</taxon>
        <taxon>Myxococcia</taxon>
        <taxon>Myxococcales</taxon>
        <taxon>Cystobacterineae</taxon>
        <taxon>Myxococcaceae</taxon>
        <taxon>Corallococcus</taxon>
    </lineage>
</organism>
<proteinExistence type="predicted"/>
<gene>
    <name evidence="1" type="ORF">ASNO1_32850</name>
</gene>
<keyword evidence="2" id="KW-1185">Reference proteome</keyword>
<evidence type="ECO:0000313" key="2">
    <source>
        <dbReference type="Proteomes" id="UP001342631"/>
    </source>
</evidence>
<evidence type="ECO:0000313" key="1">
    <source>
        <dbReference type="EMBL" id="GMU07032.1"/>
    </source>
</evidence>
<dbReference type="RefSeq" id="WP_338277860.1">
    <property type="nucleotide sequence ID" value="NZ_BTTX01000003.1"/>
</dbReference>
<dbReference type="EMBL" id="BTTX01000003">
    <property type="protein sequence ID" value="GMU07032.1"/>
    <property type="molecule type" value="Genomic_DNA"/>
</dbReference>
<dbReference type="Pfam" id="PF11617">
    <property type="entry name" value="Cu-binding_MopE"/>
    <property type="match status" value="3"/>
</dbReference>
<sequence length="699" mass="72748">MKRLLLLLPLWALAGCKDPQDGVKVTVTYGQFVPGCVRVTATDKASGDTRSTDVAVREKKPAPNSQIVVGVLLPETWGPDITVDAYGYEAVPQDGACVGTYVTNHQQGLNVPKGSTKDGKPAELTLKAEAADVDGDGYVSDKSGGSDCDDGRESAFPGAPKRCDVVDNDCNDVPDAQELGINATCTGQTGCPGTVVCNMATGAAVCNSLDPLMAWADEDGDKHGDKNLQAIAVCAATLPTNRIPTSAPHDDCDDSRSNVNPQAAEICDGLDNNCDGPSDNLPPQDCTTPDSQCAGLVACANTSGGTKCEPKNPVPTWHADEDGDTQGSSTVFVATCLAPPAGYIQDGRDCDDGNPFRYTGAAELCDEQDNDCDTIVDNPELPVCAAAPQWATQKVGLTNPEQIWNGVSVFGNGGVWIVGDNSARAVKKPGVMAFDFHSDKCTDGTSPQRLLSVWAHPTTGDAYIGRDSGQLIYQTQDSTTCTPRTSVTPGDTDVTGLMGFADAGGVKVFGAGVKGDLAHGRTLVWDGGTAGVSAPQVNGTPLYAIHGTSEALLFAVGAKNGKSAILRYKPTPTPASWADETGVPDIGVLRAVHVVNGKLAYAVSNDSKVLKWDGTGWSIVTGVPVPTGTPKAFSGVWAFGSNSIYITAEDGSLLRFNGSNWSVSPLGGGSLYGIAGTRPDDLWLVGRFSNVFHYPAAPQ</sequence>
<comment type="caution">
    <text evidence="1">The sequence shown here is derived from an EMBL/GenBank/DDBJ whole genome shotgun (WGS) entry which is preliminary data.</text>
</comment>